<feature type="transmembrane region" description="Helical" evidence="1">
    <location>
        <begin position="174"/>
        <end position="192"/>
    </location>
</feature>
<feature type="transmembrane region" description="Helical" evidence="1">
    <location>
        <begin position="114"/>
        <end position="135"/>
    </location>
</feature>
<reference evidence="2 3" key="1">
    <citation type="submission" date="2021-01" db="EMBL/GenBank/DDBJ databases">
        <title>Whole genome shotgun sequence of Actinoplanes durhamensis NBRC 14914.</title>
        <authorList>
            <person name="Komaki H."/>
            <person name="Tamura T."/>
        </authorList>
    </citation>
    <scope>NUCLEOTIDE SEQUENCE [LARGE SCALE GENOMIC DNA]</scope>
    <source>
        <strain evidence="2 3">NBRC 14914</strain>
    </source>
</reference>
<keyword evidence="1" id="KW-0472">Membrane</keyword>
<evidence type="ECO:0008006" key="4">
    <source>
        <dbReference type="Google" id="ProtNLM"/>
    </source>
</evidence>
<feature type="transmembrane region" description="Helical" evidence="1">
    <location>
        <begin position="49"/>
        <end position="68"/>
    </location>
</feature>
<feature type="transmembrane region" description="Helical" evidence="1">
    <location>
        <begin position="80"/>
        <end position="102"/>
    </location>
</feature>
<name>A0ABQ3Z133_9ACTN</name>
<proteinExistence type="predicted"/>
<keyword evidence="1" id="KW-0812">Transmembrane</keyword>
<sequence>MPSHDSVSPDDDSPDEDIPLGNPADALALIERERANLVRDIAPDPRLMYWPWGFAWLLGFGLFFLRFGPGGRVYADLPDWLPIIALMLLFIAAGVTTGFAGSRPLRRTSGPSSRAGLIYGWSWSISFFSFSVLFSRLAPELPDPKAGLLWAGGMVALTGALHMAGSAIWQDRQLFVLGAWTSAVNIAGIVAGPGWHSLIVGGLGGGGMIVAGILGWRRLR</sequence>
<dbReference type="Proteomes" id="UP000637628">
    <property type="component" value="Unassembled WGS sequence"/>
</dbReference>
<evidence type="ECO:0000313" key="3">
    <source>
        <dbReference type="Proteomes" id="UP000637628"/>
    </source>
</evidence>
<dbReference type="EMBL" id="BOML01000038">
    <property type="protein sequence ID" value="GIE03533.1"/>
    <property type="molecule type" value="Genomic_DNA"/>
</dbReference>
<evidence type="ECO:0000256" key="1">
    <source>
        <dbReference type="SAM" id="Phobius"/>
    </source>
</evidence>
<evidence type="ECO:0000313" key="2">
    <source>
        <dbReference type="EMBL" id="GIE03533.1"/>
    </source>
</evidence>
<dbReference type="RefSeq" id="WP_203729483.1">
    <property type="nucleotide sequence ID" value="NZ_BAAATX010000006.1"/>
</dbReference>
<keyword evidence="1" id="KW-1133">Transmembrane helix</keyword>
<gene>
    <name evidence="2" type="ORF">Adu01nite_48830</name>
</gene>
<protein>
    <recommendedName>
        <fullName evidence="4">Transporter</fullName>
    </recommendedName>
</protein>
<keyword evidence="3" id="KW-1185">Reference proteome</keyword>
<comment type="caution">
    <text evidence="2">The sequence shown here is derived from an EMBL/GenBank/DDBJ whole genome shotgun (WGS) entry which is preliminary data.</text>
</comment>
<feature type="transmembrane region" description="Helical" evidence="1">
    <location>
        <begin position="147"/>
        <end position="169"/>
    </location>
</feature>
<accession>A0ABQ3Z133</accession>
<organism evidence="2 3">
    <name type="scientific">Paractinoplanes durhamensis</name>
    <dbReference type="NCBI Taxonomy" id="113563"/>
    <lineage>
        <taxon>Bacteria</taxon>
        <taxon>Bacillati</taxon>
        <taxon>Actinomycetota</taxon>
        <taxon>Actinomycetes</taxon>
        <taxon>Micromonosporales</taxon>
        <taxon>Micromonosporaceae</taxon>
        <taxon>Paractinoplanes</taxon>
    </lineage>
</organism>
<feature type="transmembrane region" description="Helical" evidence="1">
    <location>
        <begin position="198"/>
        <end position="216"/>
    </location>
</feature>